<organism evidence="2">
    <name type="scientific">Cladocopium goreaui</name>
    <dbReference type="NCBI Taxonomy" id="2562237"/>
    <lineage>
        <taxon>Eukaryota</taxon>
        <taxon>Sar</taxon>
        <taxon>Alveolata</taxon>
        <taxon>Dinophyceae</taxon>
        <taxon>Suessiales</taxon>
        <taxon>Symbiodiniaceae</taxon>
        <taxon>Cladocopium</taxon>
    </lineage>
</organism>
<dbReference type="EMBL" id="CAMXCT030000723">
    <property type="protein sequence ID" value="CAL4769836.1"/>
    <property type="molecule type" value="Genomic_DNA"/>
</dbReference>
<accession>A0A9P1BZU9</accession>
<dbReference type="Proteomes" id="UP001152797">
    <property type="component" value="Unassembled WGS sequence"/>
</dbReference>
<evidence type="ECO:0000256" key="1">
    <source>
        <dbReference type="SAM" id="MobiDB-lite"/>
    </source>
</evidence>
<feature type="compositionally biased region" description="Pro residues" evidence="1">
    <location>
        <begin position="469"/>
        <end position="478"/>
    </location>
</feature>
<dbReference type="OrthoDB" id="420189at2759"/>
<sequence length="478" mass="53403">ELPLREVLLGDARTPLDAQEEAKQKVKELAELWLDEHPWARRAADSYRKEVEARTAAERCKKTSKVGRFSSLLASGGALPTDLQLAPGYGRCAPSFTEQSAESSSPSRLRRLQKAAKTAPVIQESLRAKMMALIVASVESEADVDLLKQCLESICAQTTAPRALWVCWYADSKLRFLVRELLEEIMPRCIRKGTPLTQLQMEEPVGQWRHVEAVLRARQKMGGDVCDMWVALAQAHEVWQPERCRRFCEEASQASNCVPALLVSGLEETSTPEERWSSSSVLMRLPVLCKFLASLPPAMLGHRLCDLAFCSYAWSEPAALNLRNLTLPSVALPHRAPAQRIVQAALEESLMEELSMEEKQAAFGMRRSAGRWAEVISAKDFLRFFICAHLAAEGLQLMQLFGSKATSVDAEVWKRISEAFEVGDDGFQWLQRQAPEFSKQAKLALGELQEPDEKLTLLLRSNKPSHSRGPPPENTQPT</sequence>
<keyword evidence="5" id="KW-1185">Reference proteome</keyword>
<dbReference type="AlphaFoldDB" id="A0A9P1BZU9"/>
<evidence type="ECO:0000313" key="5">
    <source>
        <dbReference type="Proteomes" id="UP001152797"/>
    </source>
</evidence>
<evidence type="ECO:0000313" key="4">
    <source>
        <dbReference type="EMBL" id="CAL4769836.1"/>
    </source>
</evidence>
<feature type="non-terminal residue" evidence="2">
    <location>
        <position position="1"/>
    </location>
</feature>
<gene>
    <name evidence="2" type="ORF">C1SCF055_LOCUS10209</name>
</gene>
<evidence type="ECO:0000313" key="2">
    <source>
        <dbReference type="EMBL" id="CAI3982524.1"/>
    </source>
</evidence>
<name>A0A9P1BZU9_9DINO</name>
<feature type="region of interest" description="Disordered" evidence="1">
    <location>
        <begin position="459"/>
        <end position="478"/>
    </location>
</feature>
<reference evidence="3" key="2">
    <citation type="submission" date="2024-04" db="EMBL/GenBank/DDBJ databases">
        <authorList>
            <person name="Chen Y."/>
            <person name="Shah S."/>
            <person name="Dougan E. K."/>
            <person name="Thang M."/>
            <person name="Chan C."/>
        </authorList>
    </citation>
    <scope>NUCLEOTIDE SEQUENCE [LARGE SCALE GENOMIC DNA]</scope>
</reference>
<dbReference type="EMBL" id="CAMXCT010000723">
    <property type="protein sequence ID" value="CAI3982524.1"/>
    <property type="molecule type" value="Genomic_DNA"/>
</dbReference>
<evidence type="ECO:0000313" key="3">
    <source>
        <dbReference type="EMBL" id="CAL1135899.1"/>
    </source>
</evidence>
<dbReference type="EMBL" id="CAMXCT020000723">
    <property type="protein sequence ID" value="CAL1135899.1"/>
    <property type="molecule type" value="Genomic_DNA"/>
</dbReference>
<reference evidence="2" key="1">
    <citation type="submission" date="2022-10" db="EMBL/GenBank/DDBJ databases">
        <authorList>
            <person name="Chen Y."/>
            <person name="Dougan E. K."/>
            <person name="Chan C."/>
            <person name="Rhodes N."/>
            <person name="Thang M."/>
        </authorList>
    </citation>
    <scope>NUCLEOTIDE SEQUENCE</scope>
</reference>
<proteinExistence type="predicted"/>
<comment type="caution">
    <text evidence="2">The sequence shown here is derived from an EMBL/GenBank/DDBJ whole genome shotgun (WGS) entry which is preliminary data.</text>
</comment>
<protein>
    <submittedName>
        <fullName evidence="4">Palmitoyltransferase</fullName>
    </submittedName>
</protein>